<sequence>MLQFVMKIIKILSLITVLFLITPGLKSQERSVEDILDVLDMNSWYLPSADSKAKLYVTSIGHGDTVVSLHGGPGNNFYYLVDAFRNNTHSNSFLLYDQRGSLLSRVPDSIANTLNLMVLVEDLEQLRIETG</sequence>
<comment type="caution">
    <text evidence="1">The sequence shown here is derived from an EMBL/GenBank/DDBJ whole genome shotgun (WGS) entry which is preliminary data.</text>
</comment>
<accession>A0ABQ0VYZ7</accession>
<dbReference type="SUPFAM" id="SSF53474">
    <property type="entry name" value="alpha/beta-Hydrolases"/>
    <property type="match status" value="1"/>
</dbReference>
<dbReference type="Proteomes" id="UP000321676">
    <property type="component" value="Unassembled WGS sequence"/>
</dbReference>
<name>A0ABQ0VYZ7_9SPHI</name>
<evidence type="ECO:0000313" key="1">
    <source>
        <dbReference type="EMBL" id="GEM66843.1"/>
    </source>
</evidence>
<gene>
    <name evidence="1" type="ORF">SMI01S_04490</name>
</gene>
<proteinExistence type="predicted"/>
<dbReference type="InterPro" id="IPR029058">
    <property type="entry name" value="AB_hydrolase_fold"/>
</dbReference>
<keyword evidence="2" id="KW-1185">Reference proteome</keyword>
<dbReference type="EMBL" id="BJXH01000002">
    <property type="protein sequence ID" value="GEM66843.1"/>
    <property type="molecule type" value="Genomic_DNA"/>
</dbReference>
<organism evidence="1 2">
    <name type="scientific">Sphingobacterium mizutaii NBRC 14946 = DSM 11724</name>
    <dbReference type="NCBI Taxonomy" id="1220576"/>
    <lineage>
        <taxon>Bacteria</taxon>
        <taxon>Pseudomonadati</taxon>
        <taxon>Bacteroidota</taxon>
        <taxon>Sphingobacteriia</taxon>
        <taxon>Sphingobacteriales</taxon>
        <taxon>Sphingobacteriaceae</taxon>
        <taxon>Sphingobacterium</taxon>
    </lineage>
</organism>
<evidence type="ECO:0000313" key="2">
    <source>
        <dbReference type="Proteomes" id="UP000321676"/>
    </source>
</evidence>
<dbReference type="Gene3D" id="3.40.50.1820">
    <property type="entry name" value="alpha/beta hydrolase"/>
    <property type="match status" value="1"/>
</dbReference>
<evidence type="ECO:0008006" key="3">
    <source>
        <dbReference type="Google" id="ProtNLM"/>
    </source>
</evidence>
<protein>
    <recommendedName>
        <fullName evidence="3">Alpha/beta hydrolase fold</fullName>
    </recommendedName>
</protein>
<reference evidence="1 2" key="1">
    <citation type="submission" date="2019-07" db="EMBL/GenBank/DDBJ databases">
        <title>Whole genome shotgun sequence of Sphingobacterium mizutaii NBRC 14946.</title>
        <authorList>
            <person name="Hosoyama A."/>
            <person name="Uohara A."/>
            <person name="Ohji S."/>
            <person name="Ichikawa N."/>
        </authorList>
    </citation>
    <scope>NUCLEOTIDE SEQUENCE [LARGE SCALE GENOMIC DNA]</scope>
    <source>
        <strain evidence="1 2">NBRC 14946</strain>
    </source>
</reference>